<sequence length="62" mass="6754">MANIAANEIFKLNANDRPGAYVALSNTLAAAGKWDNVSELREGMQLRGILKDIGYSWVGRDS</sequence>
<evidence type="ECO:0000313" key="2">
    <source>
        <dbReference type="Proteomes" id="UP001281410"/>
    </source>
</evidence>
<dbReference type="Proteomes" id="UP001281410">
    <property type="component" value="Unassembled WGS sequence"/>
</dbReference>
<dbReference type="InterPro" id="IPR046960">
    <property type="entry name" value="PPR_At4g14850-like_plant"/>
</dbReference>
<dbReference type="PANTHER" id="PTHR47926:SF535">
    <property type="entry name" value="PENTACOTRIPEPTIDE-REPEAT REGION OF PRORP DOMAIN-CONTAINING PROTEIN"/>
    <property type="match status" value="1"/>
</dbReference>
<gene>
    <name evidence="1" type="ORF">Dsin_032575</name>
</gene>
<dbReference type="InterPro" id="IPR046848">
    <property type="entry name" value="E_motif"/>
</dbReference>
<name>A0AAE0DIE3_9ROSI</name>
<dbReference type="EMBL" id="JANJYJ010000953">
    <property type="protein sequence ID" value="KAK3170425.1"/>
    <property type="molecule type" value="Genomic_DNA"/>
</dbReference>
<organism evidence="1 2">
    <name type="scientific">Dipteronia sinensis</name>
    <dbReference type="NCBI Taxonomy" id="43782"/>
    <lineage>
        <taxon>Eukaryota</taxon>
        <taxon>Viridiplantae</taxon>
        <taxon>Streptophyta</taxon>
        <taxon>Embryophyta</taxon>
        <taxon>Tracheophyta</taxon>
        <taxon>Spermatophyta</taxon>
        <taxon>Magnoliopsida</taxon>
        <taxon>eudicotyledons</taxon>
        <taxon>Gunneridae</taxon>
        <taxon>Pentapetalae</taxon>
        <taxon>rosids</taxon>
        <taxon>malvids</taxon>
        <taxon>Sapindales</taxon>
        <taxon>Sapindaceae</taxon>
        <taxon>Hippocastanoideae</taxon>
        <taxon>Acereae</taxon>
        <taxon>Dipteronia</taxon>
    </lineage>
</organism>
<comment type="caution">
    <text evidence="1">The sequence shown here is derived from an EMBL/GenBank/DDBJ whole genome shotgun (WGS) entry which is preliminary data.</text>
</comment>
<protein>
    <recommendedName>
        <fullName evidence="3">Pentatricopeptide repeat-containing protein</fullName>
    </recommendedName>
</protein>
<dbReference type="Pfam" id="PF20431">
    <property type="entry name" value="E_motif"/>
    <property type="match status" value="1"/>
</dbReference>
<proteinExistence type="predicted"/>
<evidence type="ECO:0000313" key="1">
    <source>
        <dbReference type="EMBL" id="KAK3170425.1"/>
    </source>
</evidence>
<evidence type="ECO:0008006" key="3">
    <source>
        <dbReference type="Google" id="ProtNLM"/>
    </source>
</evidence>
<dbReference type="GO" id="GO:0003723">
    <property type="term" value="F:RNA binding"/>
    <property type="evidence" value="ECO:0007669"/>
    <property type="project" value="InterPro"/>
</dbReference>
<dbReference type="AlphaFoldDB" id="A0AAE0DIE3"/>
<dbReference type="PANTHER" id="PTHR47926">
    <property type="entry name" value="PENTATRICOPEPTIDE REPEAT-CONTAINING PROTEIN"/>
    <property type="match status" value="1"/>
</dbReference>
<dbReference type="GO" id="GO:0009451">
    <property type="term" value="P:RNA modification"/>
    <property type="evidence" value="ECO:0007669"/>
    <property type="project" value="InterPro"/>
</dbReference>
<accession>A0AAE0DIE3</accession>
<reference evidence="1" key="1">
    <citation type="journal article" date="2023" name="Plant J.">
        <title>Genome sequences and population genomics provide insights into the demographic history, inbreeding, and mutation load of two 'living fossil' tree species of Dipteronia.</title>
        <authorList>
            <person name="Feng Y."/>
            <person name="Comes H.P."/>
            <person name="Chen J."/>
            <person name="Zhu S."/>
            <person name="Lu R."/>
            <person name="Zhang X."/>
            <person name="Li P."/>
            <person name="Qiu J."/>
            <person name="Olsen K.M."/>
            <person name="Qiu Y."/>
        </authorList>
    </citation>
    <scope>NUCLEOTIDE SEQUENCE</scope>
    <source>
        <strain evidence="1">NBL</strain>
    </source>
</reference>
<keyword evidence="2" id="KW-1185">Reference proteome</keyword>